<proteinExistence type="predicted"/>
<sequence>MCGILSEDGYQTSQSLTVLFRFRSKISGRLKQTRSLRSSTTIFGSSENLISYAIFFFPLPFSLARPEIPVSPPQARLRFGRMIVLEKTQI</sequence>
<dbReference type="EMBL" id="QPKB01000002">
    <property type="protein sequence ID" value="RWR76802.1"/>
    <property type="molecule type" value="Genomic_DNA"/>
</dbReference>
<evidence type="ECO:0000313" key="2">
    <source>
        <dbReference type="Proteomes" id="UP000283530"/>
    </source>
</evidence>
<organism evidence="1 2">
    <name type="scientific">Cinnamomum micranthum f. kanehirae</name>
    <dbReference type="NCBI Taxonomy" id="337451"/>
    <lineage>
        <taxon>Eukaryota</taxon>
        <taxon>Viridiplantae</taxon>
        <taxon>Streptophyta</taxon>
        <taxon>Embryophyta</taxon>
        <taxon>Tracheophyta</taxon>
        <taxon>Spermatophyta</taxon>
        <taxon>Magnoliopsida</taxon>
        <taxon>Magnoliidae</taxon>
        <taxon>Laurales</taxon>
        <taxon>Lauraceae</taxon>
        <taxon>Cinnamomum</taxon>
    </lineage>
</organism>
<name>A0A3S4NG82_9MAGN</name>
<reference evidence="1 2" key="1">
    <citation type="journal article" date="2019" name="Nat. Plants">
        <title>Stout camphor tree genome fills gaps in understanding of flowering plant genome evolution.</title>
        <authorList>
            <person name="Chaw S.M."/>
            <person name="Liu Y.C."/>
            <person name="Wu Y.W."/>
            <person name="Wang H.Y."/>
            <person name="Lin C.I."/>
            <person name="Wu C.S."/>
            <person name="Ke H.M."/>
            <person name="Chang L.Y."/>
            <person name="Hsu C.Y."/>
            <person name="Yang H.T."/>
            <person name="Sudianto E."/>
            <person name="Hsu M.H."/>
            <person name="Wu K.P."/>
            <person name="Wang L.N."/>
            <person name="Leebens-Mack J.H."/>
            <person name="Tsai I.J."/>
        </authorList>
    </citation>
    <scope>NUCLEOTIDE SEQUENCE [LARGE SCALE GENOMIC DNA]</scope>
    <source>
        <strain evidence="2">cv. Chaw 1501</strain>
        <tissue evidence="1">Young leaves</tissue>
    </source>
</reference>
<dbReference type="AlphaFoldDB" id="A0A3S4NG82"/>
<protein>
    <submittedName>
        <fullName evidence="1">Uncharacterized protein</fullName>
    </submittedName>
</protein>
<gene>
    <name evidence="1" type="ORF">CKAN_00526100</name>
</gene>
<dbReference type="Proteomes" id="UP000283530">
    <property type="component" value="Unassembled WGS sequence"/>
</dbReference>
<keyword evidence="2" id="KW-1185">Reference proteome</keyword>
<accession>A0A3S4NG82</accession>
<comment type="caution">
    <text evidence="1">The sequence shown here is derived from an EMBL/GenBank/DDBJ whole genome shotgun (WGS) entry which is preliminary data.</text>
</comment>
<evidence type="ECO:0000313" key="1">
    <source>
        <dbReference type="EMBL" id="RWR76802.1"/>
    </source>
</evidence>